<keyword evidence="3 6" id="KW-0812">Transmembrane</keyword>
<dbReference type="AlphaFoldDB" id="A0A1M7Y9N5"/>
<evidence type="ECO:0000256" key="6">
    <source>
        <dbReference type="SAM" id="Phobius"/>
    </source>
</evidence>
<dbReference type="PIRSF" id="PIRSF006324">
    <property type="entry name" value="LeuE"/>
    <property type="match status" value="1"/>
</dbReference>
<dbReference type="PANTHER" id="PTHR30086:SF20">
    <property type="entry name" value="ARGININE EXPORTER PROTEIN ARGO-RELATED"/>
    <property type="match status" value="1"/>
</dbReference>
<dbReference type="OrthoDB" id="9807053at2"/>
<evidence type="ECO:0000256" key="1">
    <source>
        <dbReference type="ARBA" id="ARBA00004651"/>
    </source>
</evidence>
<keyword evidence="2" id="KW-1003">Cell membrane</keyword>
<evidence type="ECO:0000256" key="4">
    <source>
        <dbReference type="ARBA" id="ARBA00022989"/>
    </source>
</evidence>
<feature type="transmembrane region" description="Helical" evidence="6">
    <location>
        <begin position="42"/>
        <end position="66"/>
    </location>
</feature>
<evidence type="ECO:0000256" key="3">
    <source>
        <dbReference type="ARBA" id="ARBA00022692"/>
    </source>
</evidence>
<reference evidence="7 8" key="1">
    <citation type="submission" date="2016-12" db="EMBL/GenBank/DDBJ databases">
        <authorList>
            <person name="Song W.-J."/>
            <person name="Kurnit D.M."/>
        </authorList>
    </citation>
    <scope>NUCLEOTIDE SEQUENCE [LARGE SCALE GENOMIC DNA]</scope>
    <source>
        <strain evidence="7 8">DSM 18488</strain>
    </source>
</reference>
<feature type="transmembrane region" description="Helical" evidence="6">
    <location>
        <begin position="112"/>
        <end position="133"/>
    </location>
</feature>
<dbReference type="GO" id="GO:0015171">
    <property type="term" value="F:amino acid transmembrane transporter activity"/>
    <property type="evidence" value="ECO:0007669"/>
    <property type="project" value="TreeGrafter"/>
</dbReference>
<feature type="transmembrane region" description="Helical" evidence="6">
    <location>
        <begin position="145"/>
        <end position="166"/>
    </location>
</feature>
<evidence type="ECO:0000256" key="5">
    <source>
        <dbReference type="ARBA" id="ARBA00023136"/>
    </source>
</evidence>
<dbReference type="STRING" id="1121416.SAMN02745220_02807"/>
<feature type="transmembrane region" description="Helical" evidence="6">
    <location>
        <begin position="73"/>
        <end position="92"/>
    </location>
</feature>
<dbReference type="GO" id="GO:0005886">
    <property type="term" value="C:plasma membrane"/>
    <property type="evidence" value="ECO:0007669"/>
    <property type="project" value="UniProtKB-SubCell"/>
</dbReference>
<proteinExistence type="predicted"/>
<gene>
    <name evidence="7" type="ORF">SAMN02745220_02807</name>
</gene>
<keyword evidence="5 6" id="KW-0472">Membrane</keyword>
<dbReference type="InterPro" id="IPR001123">
    <property type="entry name" value="LeuE-type"/>
</dbReference>
<sequence>MIPVETFLLFFTSSLLLALAPGPDNIFVLAQSAQHGRRAGLIVTLGLCTGILVHTAAVSLGVAAIFQTSMLAFNLLKGVGAAYLLYLAYLSFKASGVNGVGSVQQLSMGKLYRRGVIMNVTNPKVSIFFMAFLPQFVDPARGSIVFQMLILGAVFIVSTILIFGAVSLLAGTFGQWLARSERAGKILNRTAGSIFMVLAVKLMTAHK</sequence>
<protein>
    <submittedName>
        <fullName evidence="7">Threonine/homoserine/homoserine lactone efflux protein</fullName>
    </submittedName>
</protein>
<keyword evidence="4 6" id="KW-1133">Transmembrane helix</keyword>
<evidence type="ECO:0000256" key="2">
    <source>
        <dbReference type="ARBA" id="ARBA00022475"/>
    </source>
</evidence>
<keyword evidence="8" id="KW-1185">Reference proteome</keyword>
<dbReference type="Pfam" id="PF01810">
    <property type="entry name" value="LysE"/>
    <property type="match status" value="1"/>
</dbReference>
<dbReference type="PANTHER" id="PTHR30086">
    <property type="entry name" value="ARGININE EXPORTER PROTEIN ARGO"/>
    <property type="match status" value="1"/>
</dbReference>
<dbReference type="Proteomes" id="UP000184603">
    <property type="component" value="Unassembled WGS sequence"/>
</dbReference>
<organism evidence="7 8">
    <name type="scientific">Desulfopila aestuarii DSM 18488</name>
    <dbReference type="NCBI Taxonomy" id="1121416"/>
    <lineage>
        <taxon>Bacteria</taxon>
        <taxon>Pseudomonadati</taxon>
        <taxon>Thermodesulfobacteriota</taxon>
        <taxon>Desulfobulbia</taxon>
        <taxon>Desulfobulbales</taxon>
        <taxon>Desulfocapsaceae</taxon>
        <taxon>Desulfopila</taxon>
    </lineage>
</organism>
<name>A0A1M7Y9N5_9BACT</name>
<evidence type="ECO:0000313" key="8">
    <source>
        <dbReference type="Proteomes" id="UP000184603"/>
    </source>
</evidence>
<accession>A0A1M7Y9N5</accession>
<evidence type="ECO:0000313" key="7">
    <source>
        <dbReference type="EMBL" id="SHO49342.1"/>
    </source>
</evidence>
<dbReference type="EMBL" id="FRFE01000013">
    <property type="protein sequence ID" value="SHO49342.1"/>
    <property type="molecule type" value="Genomic_DNA"/>
</dbReference>
<dbReference type="RefSeq" id="WP_073614112.1">
    <property type="nucleotide sequence ID" value="NZ_FRFE01000013.1"/>
</dbReference>
<comment type="subcellular location">
    <subcellularLocation>
        <location evidence="1">Cell membrane</location>
        <topology evidence="1">Multi-pass membrane protein</topology>
    </subcellularLocation>
</comment>